<dbReference type="Proteomes" id="UP001056384">
    <property type="component" value="Chromosome 12"/>
</dbReference>
<dbReference type="Pfam" id="PF02784">
    <property type="entry name" value="Orn_Arg_deC_N"/>
    <property type="match status" value="1"/>
</dbReference>
<reference evidence="8" key="1">
    <citation type="submission" date="2022-06" db="EMBL/GenBank/DDBJ databases">
        <title>Complete genome sequences of two strains of the flax pathogen Septoria linicola.</title>
        <authorList>
            <person name="Lapalu N."/>
            <person name="Simon A."/>
            <person name="Demenou B."/>
            <person name="Paumier D."/>
            <person name="Guillot M.-P."/>
            <person name="Gout L."/>
            <person name="Valade R."/>
        </authorList>
    </citation>
    <scope>NUCLEOTIDE SEQUENCE</scope>
    <source>
        <strain evidence="8">SE15195</strain>
    </source>
</reference>
<evidence type="ECO:0000256" key="1">
    <source>
        <dbReference type="ARBA" id="ARBA00001933"/>
    </source>
</evidence>
<dbReference type="FunFam" id="3.20.20.10:FF:000005">
    <property type="entry name" value="Ornithine decarboxylase"/>
    <property type="match status" value="1"/>
</dbReference>
<dbReference type="InterPro" id="IPR009006">
    <property type="entry name" value="Ala_racemase/Decarboxylase_C"/>
</dbReference>
<gene>
    <name evidence="8" type="ORF">Slin15195_G126850</name>
</gene>
<keyword evidence="3" id="KW-0210">Decarboxylase</keyword>
<dbReference type="AlphaFoldDB" id="A0A9Q9BAH5"/>
<dbReference type="PANTHER" id="PTHR11482:SF6">
    <property type="entry name" value="ORNITHINE DECARBOXYLASE 1-RELATED"/>
    <property type="match status" value="1"/>
</dbReference>
<dbReference type="PRINTS" id="PR01179">
    <property type="entry name" value="ODADCRBXLASE"/>
</dbReference>
<comment type="similarity">
    <text evidence="2">Belongs to the Orn/Lys/Arg decarboxylase class-II family.</text>
</comment>
<dbReference type="SUPFAM" id="SSF50621">
    <property type="entry name" value="Alanine racemase C-terminal domain-like"/>
    <property type="match status" value="1"/>
</dbReference>
<dbReference type="EMBL" id="CP099429">
    <property type="protein sequence ID" value="USW59366.1"/>
    <property type="molecule type" value="Genomic_DNA"/>
</dbReference>
<evidence type="ECO:0000256" key="3">
    <source>
        <dbReference type="ARBA" id="ARBA00022793"/>
    </source>
</evidence>
<dbReference type="InterPro" id="IPR022644">
    <property type="entry name" value="De-COase2_N"/>
</dbReference>
<keyword evidence="5" id="KW-0456">Lyase</keyword>
<evidence type="ECO:0000313" key="8">
    <source>
        <dbReference type="EMBL" id="USW59366.1"/>
    </source>
</evidence>
<evidence type="ECO:0000256" key="6">
    <source>
        <dbReference type="PIRSR" id="PIRSR600183-50"/>
    </source>
</evidence>
<keyword evidence="4 6" id="KW-0663">Pyridoxal phosphate</keyword>
<evidence type="ECO:0000256" key="4">
    <source>
        <dbReference type="ARBA" id="ARBA00022898"/>
    </source>
</evidence>
<evidence type="ECO:0000313" key="9">
    <source>
        <dbReference type="Proteomes" id="UP001056384"/>
    </source>
</evidence>
<dbReference type="PANTHER" id="PTHR11482">
    <property type="entry name" value="ARGININE/DIAMINOPIMELATE/ORNITHINE DECARBOXYLASE"/>
    <property type="match status" value="1"/>
</dbReference>
<sequence length="406" mass="44364">MGRPTSQDPVQEAIHQAILACHESPLLNKQDKDRTDCFFVADLGEVTRQYTLWKQNLPGVTPFYAVKCNPSPPLLTHLSTLSPPIFFDCASLFEIKLILSLNIPASRILFASPVKSRSALAFAARHGINTLTFDNEDELSKIAEHHPHASLYLRIIARDPGCAIDLSEKFGAEVGGMSRGLLRRARELGLRVEGVAFHVGTGAKDGRSYVSAVEDCRAVMKQAEEEGFEIGTVDVGGGFGWESFGEVSRSLRGTKGTLPGGVRIVGEPGRFLAATAYTLACQVVGVRRGGAVQGEKEELDRVYLSDGVFGNFMNCLVEKLDPVAYLIKSPERRHEDPGASGPYEYSLWGPTCDSTDKITDRCSLPEEVRTDDWICFPEMGAYTSTCATSFNGFPAVRKTIYVNSES</sequence>
<dbReference type="GO" id="GO:0004586">
    <property type="term" value="F:ornithine decarboxylase activity"/>
    <property type="evidence" value="ECO:0007669"/>
    <property type="project" value="TreeGrafter"/>
</dbReference>
<feature type="active site" description="Proton donor" evidence="6">
    <location>
        <position position="352"/>
    </location>
</feature>
<evidence type="ECO:0000256" key="2">
    <source>
        <dbReference type="ARBA" id="ARBA00008872"/>
    </source>
</evidence>
<dbReference type="SUPFAM" id="SSF51419">
    <property type="entry name" value="PLP-binding barrel"/>
    <property type="match status" value="1"/>
</dbReference>
<dbReference type="PRINTS" id="PR01182">
    <property type="entry name" value="ORNDCRBXLASE"/>
</dbReference>
<name>A0A9Q9BAH5_9PEZI</name>
<feature type="modified residue" description="N6-(pyridoxal phosphate)lysine" evidence="6">
    <location>
        <position position="67"/>
    </location>
</feature>
<dbReference type="GO" id="GO:0033387">
    <property type="term" value="P:putrescine biosynthetic process from arginine, via ornithine"/>
    <property type="evidence" value="ECO:0007669"/>
    <property type="project" value="TreeGrafter"/>
</dbReference>
<keyword evidence="9" id="KW-1185">Reference proteome</keyword>
<dbReference type="GO" id="GO:0005737">
    <property type="term" value="C:cytoplasm"/>
    <property type="evidence" value="ECO:0007669"/>
    <property type="project" value="TreeGrafter"/>
</dbReference>
<dbReference type="Gene3D" id="2.40.37.10">
    <property type="entry name" value="Lyase, Ornithine Decarboxylase, Chain A, domain 1"/>
    <property type="match status" value="1"/>
</dbReference>
<accession>A0A9Q9BAH5</accession>
<dbReference type="CDD" id="cd00622">
    <property type="entry name" value="PLPDE_III_ODC"/>
    <property type="match status" value="1"/>
</dbReference>
<dbReference type="InterPro" id="IPR029066">
    <property type="entry name" value="PLP-binding_barrel"/>
</dbReference>
<comment type="cofactor">
    <cofactor evidence="1 6">
        <name>pyridoxal 5'-phosphate</name>
        <dbReference type="ChEBI" id="CHEBI:597326"/>
    </cofactor>
</comment>
<proteinExistence type="inferred from homology"/>
<evidence type="ECO:0000256" key="5">
    <source>
        <dbReference type="ARBA" id="ARBA00023239"/>
    </source>
</evidence>
<feature type="domain" description="Orn/DAP/Arg decarboxylase 2 N-terminal" evidence="7">
    <location>
        <begin position="43"/>
        <end position="274"/>
    </location>
</feature>
<dbReference type="InterPro" id="IPR000183">
    <property type="entry name" value="Orn/DAP/Arg_de-COase"/>
</dbReference>
<protein>
    <submittedName>
        <fullName evidence="8">Ornithine/DAP/Arg decarboxylase, alanine racemase/group IV decarboxylase</fullName>
    </submittedName>
</protein>
<organism evidence="8 9">
    <name type="scientific">Septoria linicola</name>
    <dbReference type="NCBI Taxonomy" id="215465"/>
    <lineage>
        <taxon>Eukaryota</taxon>
        <taxon>Fungi</taxon>
        <taxon>Dikarya</taxon>
        <taxon>Ascomycota</taxon>
        <taxon>Pezizomycotina</taxon>
        <taxon>Dothideomycetes</taxon>
        <taxon>Dothideomycetidae</taxon>
        <taxon>Mycosphaerellales</taxon>
        <taxon>Mycosphaerellaceae</taxon>
        <taxon>Septoria</taxon>
    </lineage>
</organism>
<dbReference type="Gene3D" id="3.20.20.10">
    <property type="entry name" value="Alanine racemase"/>
    <property type="match status" value="1"/>
</dbReference>
<dbReference type="InterPro" id="IPR002433">
    <property type="entry name" value="Orn_de-COase"/>
</dbReference>
<evidence type="ECO:0000259" key="7">
    <source>
        <dbReference type="Pfam" id="PF02784"/>
    </source>
</evidence>